<dbReference type="GO" id="GO:0019262">
    <property type="term" value="P:N-acetylneuraminate catabolic process"/>
    <property type="evidence" value="ECO:0007669"/>
    <property type="project" value="UniProtKB-UniRule"/>
</dbReference>
<dbReference type="Proteomes" id="UP000004315">
    <property type="component" value="Unassembled WGS sequence"/>
</dbReference>
<gene>
    <name evidence="7" type="primary">nanE</name>
    <name evidence="8" type="ORF">EUBIFOR_02078</name>
</gene>
<reference evidence="8 9" key="1">
    <citation type="submission" date="2008-11" db="EMBL/GenBank/DDBJ databases">
        <title>Draft genome sequence of Eubacterium biforme (DSM 3989).</title>
        <authorList>
            <person name="Sudarsanam P."/>
            <person name="Ley R."/>
            <person name="Guruge J."/>
            <person name="Turnbaugh P.J."/>
            <person name="Mahowald M."/>
            <person name="Liep D."/>
            <person name="Gordon J."/>
        </authorList>
    </citation>
    <scope>NUCLEOTIDE SEQUENCE [LARGE SCALE GENOMIC DNA]</scope>
    <source>
        <strain evidence="8 9">DSM 3989</strain>
    </source>
</reference>
<comment type="function">
    <text evidence="2 7">Converts N-acetylmannosamine-6-phosphate (ManNAc-6-P) to N-acetylglucosamine-6-phosphate (GlcNAc-6-P).</text>
</comment>
<dbReference type="GO" id="GO:0006053">
    <property type="term" value="P:N-acetylmannosamine catabolic process"/>
    <property type="evidence" value="ECO:0007669"/>
    <property type="project" value="TreeGrafter"/>
</dbReference>
<dbReference type="HOGENOM" id="CLU_086300_1_0_9"/>
<accession>B7CCZ9</accession>
<dbReference type="EMBL" id="ABYT01000109">
    <property type="protein sequence ID" value="EEC89304.1"/>
    <property type="molecule type" value="Genomic_DNA"/>
</dbReference>
<comment type="similarity">
    <text evidence="4 7">Belongs to the NanE family.</text>
</comment>
<proteinExistence type="inferred from homology"/>
<evidence type="ECO:0000256" key="2">
    <source>
        <dbReference type="ARBA" id="ARBA00002147"/>
    </source>
</evidence>
<dbReference type="GO" id="GO:0005829">
    <property type="term" value="C:cytosol"/>
    <property type="evidence" value="ECO:0007669"/>
    <property type="project" value="TreeGrafter"/>
</dbReference>
<dbReference type="GO" id="GO:0005975">
    <property type="term" value="P:carbohydrate metabolic process"/>
    <property type="evidence" value="ECO:0007669"/>
    <property type="project" value="UniProtKB-UniRule"/>
</dbReference>
<keyword evidence="5 7" id="KW-0413">Isomerase</keyword>
<evidence type="ECO:0000256" key="7">
    <source>
        <dbReference type="HAMAP-Rule" id="MF_01235"/>
    </source>
</evidence>
<evidence type="ECO:0000313" key="8">
    <source>
        <dbReference type="EMBL" id="EEC89304.1"/>
    </source>
</evidence>
<dbReference type="PANTHER" id="PTHR36204">
    <property type="entry name" value="N-ACETYLMANNOSAMINE-6-PHOSPHATE 2-EPIMERASE-RELATED"/>
    <property type="match status" value="1"/>
</dbReference>
<evidence type="ECO:0000313" key="9">
    <source>
        <dbReference type="Proteomes" id="UP000004315"/>
    </source>
</evidence>
<dbReference type="InterPro" id="IPR007260">
    <property type="entry name" value="NanE"/>
</dbReference>
<dbReference type="EC" id="5.1.3.9" evidence="7"/>
<evidence type="ECO:0000256" key="6">
    <source>
        <dbReference type="ARBA" id="ARBA00023277"/>
    </source>
</evidence>
<dbReference type="UniPathway" id="UPA00629">
    <property type="reaction ID" value="UER00682"/>
</dbReference>
<comment type="pathway">
    <text evidence="3 7">Amino-sugar metabolism; N-acetylneuraminate degradation; D-fructose 6-phosphate from N-acetylneuraminate: step 3/5.</text>
</comment>
<evidence type="ECO:0000256" key="3">
    <source>
        <dbReference type="ARBA" id="ARBA00005081"/>
    </source>
</evidence>
<name>B7CCZ9_9FIRM</name>
<dbReference type="STRING" id="518637.EUBIFOR_02078"/>
<comment type="caution">
    <text evidence="8">The sequence shown here is derived from an EMBL/GenBank/DDBJ whole genome shotgun (WGS) entry which is preliminary data.</text>
</comment>
<dbReference type="eggNOG" id="COG3010">
    <property type="taxonomic scope" value="Bacteria"/>
</dbReference>
<protein>
    <recommendedName>
        <fullName evidence="7">Putative N-acetylmannosamine-6-phosphate 2-epimerase</fullName>
        <ecNumber evidence="7">5.1.3.9</ecNumber>
    </recommendedName>
    <alternativeName>
        <fullName evidence="7">ManNAc-6-P epimerase</fullName>
    </alternativeName>
</protein>
<keyword evidence="9" id="KW-1185">Reference proteome</keyword>
<evidence type="ECO:0000256" key="4">
    <source>
        <dbReference type="ARBA" id="ARBA00007439"/>
    </source>
</evidence>
<evidence type="ECO:0000256" key="5">
    <source>
        <dbReference type="ARBA" id="ARBA00023235"/>
    </source>
</evidence>
<dbReference type="SUPFAM" id="SSF51366">
    <property type="entry name" value="Ribulose-phoshate binding barrel"/>
    <property type="match status" value="1"/>
</dbReference>
<dbReference type="InterPro" id="IPR013785">
    <property type="entry name" value="Aldolase_TIM"/>
</dbReference>
<dbReference type="GO" id="GO:0047465">
    <property type="term" value="F:N-acylglucosamine-6-phosphate 2-epimerase activity"/>
    <property type="evidence" value="ECO:0007669"/>
    <property type="project" value="UniProtKB-EC"/>
</dbReference>
<evidence type="ECO:0000256" key="1">
    <source>
        <dbReference type="ARBA" id="ARBA00000056"/>
    </source>
</evidence>
<dbReference type="Gene3D" id="3.20.20.70">
    <property type="entry name" value="Aldolase class I"/>
    <property type="match status" value="1"/>
</dbReference>
<dbReference type="NCBIfam" id="NF002231">
    <property type="entry name" value="PRK01130.1"/>
    <property type="match status" value="1"/>
</dbReference>
<keyword evidence="6 7" id="KW-0119">Carbohydrate metabolism</keyword>
<organism evidence="8 9">
    <name type="scientific">Holdemanella biformis DSM 3989</name>
    <dbReference type="NCBI Taxonomy" id="518637"/>
    <lineage>
        <taxon>Bacteria</taxon>
        <taxon>Bacillati</taxon>
        <taxon>Bacillota</taxon>
        <taxon>Erysipelotrichia</taxon>
        <taxon>Erysipelotrichales</taxon>
        <taxon>Erysipelotrichaceae</taxon>
        <taxon>Holdemanella</taxon>
    </lineage>
</organism>
<dbReference type="HAMAP" id="MF_01235">
    <property type="entry name" value="ManNAc6P_epimer"/>
    <property type="match status" value="1"/>
</dbReference>
<sequence>MKMKTNDPKKLALLESLKGGLIVSCQTQKDEPIYTEDMVVKMAECAKWGGAVGLRLNSPEQIRKVKEANLGLPIIGLYKVWHEDTDVFITPTMKEVDEIVAAGADIIAIDCTAQKTHEGTIAWDLLPQVRKKYPDHLIFADVSNIEEAKHASANGAEIVAPTLYGYTQETAHIEGADFRMVAEMCRELQEEACVMMEGHIYSPEDAMKCIFIGCHSVVVGSAITRPHYVTKRFVDCLGKYQNNWRDAERAKHSNELK</sequence>
<comment type="catalytic activity">
    <reaction evidence="1 7">
        <text>an N-acyl-D-glucosamine 6-phosphate = an N-acyl-D-mannosamine 6-phosphate</text>
        <dbReference type="Rhea" id="RHEA:23932"/>
        <dbReference type="ChEBI" id="CHEBI:57599"/>
        <dbReference type="ChEBI" id="CHEBI:57666"/>
        <dbReference type="EC" id="5.1.3.9"/>
    </reaction>
</comment>
<dbReference type="PANTHER" id="PTHR36204:SF1">
    <property type="entry name" value="N-ACETYLMANNOSAMINE-6-PHOSPHATE 2-EPIMERASE-RELATED"/>
    <property type="match status" value="1"/>
</dbReference>
<dbReference type="Pfam" id="PF04131">
    <property type="entry name" value="NanE"/>
    <property type="match status" value="1"/>
</dbReference>
<dbReference type="CDD" id="cd04729">
    <property type="entry name" value="NanE"/>
    <property type="match status" value="1"/>
</dbReference>
<dbReference type="InterPro" id="IPR011060">
    <property type="entry name" value="RibuloseP-bd_barrel"/>
</dbReference>
<dbReference type="AlphaFoldDB" id="B7CCZ9"/>